<evidence type="ECO:0000259" key="17">
    <source>
        <dbReference type="Pfam" id="PF02563"/>
    </source>
</evidence>
<evidence type="ECO:0000256" key="13">
    <source>
        <dbReference type="ARBA" id="ARBA00023237"/>
    </source>
</evidence>
<comment type="caution">
    <text evidence="20">The sequence shown here is derived from an EMBL/GenBank/DDBJ whole genome shotgun (WGS) entry which is preliminary data.</text>
</comment>
<feature type="domain" description="Soluble ligand binding" evidence="18">
    <location>
        <begin position="585"/>
        <end position="629"/>
    </location>
</feature>
<proteinExistence type="inferred from homology"/>
<evidence type="ECO:0000256" key="16">
    <source>
        <dbReference type="SAM" id="SignalP"/>
    </source>
</evidence>
<keyword evidence="6" id="KW-0812">Transmembrane</keyword>
<feature type="chain" id="PRO_5045216473" evidence="16">
    <location>
        <begin position="26"/>
        <end position="915"/>
    </location>
</feature>
<evidence type="ECO:0000256" key="8">
    <source>
        <dbReference type="ARBA" id="ARBA00023047"/>
    </source>
</evidence>
<dbReference type="InterPro" id="IPR049712">
    <property type="entry name" value="Poly_export"/>
</dbReference>
<dbReference type="Pfam" id="PF10531">
    <property type="entry name" value="SLBB"/>
    <property type="match status" value="4"/>
</dbReference>
<keyword evidence="12" id="KW-0564">Palmitate</keyword>
<protein>
    <submittedName>
        <fullName evidence="20">SLBB domain-containing protein</fullName>
    </submittedName>
</protein>
<keyword evidence="7 16" id="KW-0732">Signal</keyword>
<keyword evidence="21" id="KW-1185">Reference proteome</keyword>
<keyword evidence="4" id="KW-1134">Transmembrane beta strand</keyword>
<feature type="compositionally biased region" description="Polar residues" evidence="15">
    <location>
        <begin position="58"/>
        <end position="72"/>
    </location>
</feature>
<dbReference type="RefSeq" id="WP_182698174.1">
    <property type="nucleotide sequence ID" value="NZ_JBDPZN010000003.1"/>
</dbReference>
<evidence type="ECO:0000256" key="6">
    <source>
        <dbReference type="ARBA" id="ARBA00022692"/>
    </source>
</evidence>
<feature type="region of interest" description="Disordered" evidence="15">
    <location>
        <begin position="54"/>
        <end position="98"/>
    </location>
</feature>
<sequence length="915" mass="100864">MLHKTKNLLIAGLSALIILTTQANAVTPTPQMLEQFKQLPKAEQERIARQYGIDPSMISGSSNKSVNVTNPNVVEPREDKDNKEDKDQYKEKKKKNEFDFKEDSDKDALKRFGYEMFEGEPTTFAPVTDVPVPSDYMVGPGDVIKVQLYGKESNEYSLTINRDGTVQIPDLGPVSVAGLSFSDLRQELSKRIKQQMIGIESNITMGELRSIRIFIAGDAYKPGSYTVSSLSTITQALFVAGGVNEIGSLRNVQVKRGGKLVGSLDLYDLLLRGDASGDINLRSGDVVFIPSIGGLVSVAGEVQRPAIYELKKNETIADVINMAAGIKQGAYPKNSSIERYNANGLKTIVNVDLTSAKGNNTLAKAGDYIRVKNASNQYEDAITVVGAVVRPGKYQWKQQRISDLMPSIWGDLLISADLDYGLIIREINKHGDIETLQFAPGEAITSPNSVQNLALQPRDKVMIFNFNDDTQNRFELNSLVKKRVSKVEALKGDSLLDADLFKAGFETLDNSVAKKYTNEIAGVVLSEKESEEQSLVSSEVAKMLSNLFEDRDLIKLSNVMSRKELLYPIVTKLTLQGNAQQGIKIVAIAGKIRHPGVYPLTNNATVTDLLKAAGGLLEGAYTERAELTRTHTTSIISDIIHKTINLHAAINGSQEDNLELKGRDMVTILTTPEWQERKVIEIKGEVKFPGTYNIRRGERLSDVIARAGGFTEFAYPSASVFVRESVRMQEQLEIKKLADQLRRDLATRGVSKDGSTINYSEAQLMLTDLENIKAVGRLVVDLNAIKLGIPEADLQLEDSDVLYVPTTKQTVAVMGEVQHPSTHRFKEGLTLEDYLQMSGGSRERGDEDRIYVIKANGSVMMPTKSIWFSSESQISAGDTVIIPLDTEYKDNLTLWTQVTQIIYNTAVAFAAISGL</sequence>
<comment type="subcellular location">
    <subcellularLocation>
        <location evidence="1">Cell outer membrane</location>
        <topology evidence="1">Multi-pass membrane protein</topology>
    </subcellularLocation>
</comment>
<keyword evidence="11" id="KW-0472">Membrane</keyword>
<dbReference type="Pfam" id="PF02563">
    <property type="entry name" value="Poly_export"/>
    <property type="match status" value="1"/>
</dbReference>
<feature type="domain" description="Soluble ligand binding" evidence="18">
    <location>
        <begin position="296"/>
        <end position="344"/>
    </location>
</feature>
<keyword evidence="9" id="KW-0406">Ion transport</keyword>
<evidence type="ECO:0000313" key="20">
    <source>
        <dbReference type="EMBL" id="MEO3682774.1"/>
    </source>
</evidence>
<evidence type="ECO:0000256" key="14">
    <source>
        <dbReference type="ARBA" id="ARBA00023288"/>
    </source>
</evidence>
<keyword evidence="5" id="KW-0762">Sugar transport</keyword>
<keyword evidence="3" id="KW-0813">Transport</keyword>
<dbReference type="InterPro" id="IPR019554">
    <property type="entry name" value="Soluble_ligand-bd"/>
</dbReference>
<evidence type="ECO:0000256" key="12">
    <source>
        <dbReference type="ARBA" id="ARBA00023139"/>
    </source>
</evidence>
<feature type="domain" description="Polysaccharide export protein N-terminal" evidence="17">
    <location>
        <begin position="131"/>
        <end position="198"/>
    </location>
</feature>
<dbReference type="EMBL" id="JBDPZN010000003">
    <property type="protein sequence ID" value="MEO3682774.1"/>
    <property type="molecule type" value="Genomic_DNA"/>
</dbReference>
<dbReference type="PANTHER" id="PTHR33619">
    <property type="entry name" value="POLYSACCHARIDE EXPORT PROTEIN GFCE-RELATED"/>
    <property type="match status" value="1"/>
</dbReference>
<evidence type="ECO:0000259" key="19">
    <source>
        <dbReference type="Pfam" id="PF22461"/>
    </source>
</evidence>
<dbReference type="Proteomes" id="UP001477278">
    <property type="component" value="Unassembled WGS sequence"/>
</dbReference>
<dbReference type="Pfam" id="PF22461">
    <property type="entry name" value="SLBB_2"/>
    <property type="match status" value="1"/>
</dbReference>
<feature type="compositionally biased region" description="Basic and acidic residues" evidence="15">
    <location>
        <begin position="75"/>
        <end position="98"/>
    </location>
</feature>
<organism evidence="20 21">
    <name type="scientific">Shewanella vesiculosa</name>
    <dbReference type="NCBI Taxonomy" id="518738"/>
    <lineage>
        <taxon>Bacteria</taxon>
        <taxon>Pseudomonadati</taxon>
        <taxon>Pseudomonadota</taxon>
        <taxon>Gammaproteobacteria</taxon>
        <taxon>Alteromonadales</taxon>
        <taxon>Shewanellaceae</taxon>
        <taxon>Shewanella</taxon>
    </lineage>
</organism>
<reference evidence="20 21" key="1">
    <citation type="submission" date="2024-05" db="EMBL/GenBank/DDBJ databases">
        <title>Genome sequencing of Marine Estuary Bacteria, Shewanella vesiculosa and S. baltica, and Pseudomonas syringae.</title>
        <authorList>
            <person name="Gurung A."/>
            <person name="Maclea K.S."/>
        </authorList>
    </citation>
    <scope>NUCLEOTIDE SEQUENCE [LARGE SCALE GENOMIC DNA]</scope>
    <source>
        <strain evidence="20 21">1A</strain>
    </source>
</reference>
<gene>
    <name evidence="20" type="ORF">ABHN84_10805</name>
</gene>
<evidence type="ECO:0000256" key="5">
    <source>
        <dbReference type="ARBA" id="ARBA00022597"/>
    </source>
</evidence>
<evidence type="ECO:0000256" key="4">
    <source>
        <dbReference type="ARBA" id="ARBA00022452"/>
    </source>
</evidence>
<keyword evidence="13" id="KW-0998">Cell outer membrane</keyword>
<feature type="signal peptide" evidence="16">
    <location>
        <begin position="1"/>
        <end position="25"/>
    </location>
</feature>
<evidence type="ECO:0000256" key="7">
    <source>
        <dbReference type="ARBA" id="ARBA00022729"/>
    </source>
</evidence>
<comment type="similarity">
    <text evidence="2">Belongs to the BexD/CtrA/VexA family.</text>
</comment>
<evidence type="ECO:0000259" key="18">
    <source>
        <dbReference type="Pfam" id="PF10531"/>
    </source>
</evidence>
<keyword evidence="14" id="KW-0449">Lipoprotein</keyword>
<keyword evidence="10" id="KW-0626">Porin</keyword>
<dbReference type="Gene3D" id="3.10.560.10">
    <property type="entry name" value="Outer membrane lipoprotein wza domain like"/>
    <property type="match status" value="6"/>
</dbReference>
<feature type="domain" description="Soluble ligand binding" evidence="18">
    <location>
        <begin position="680"/>
        <end position="720"/>
    </location>
</feature>
<evidence type="ECO:0000256" key="10">
    <source>
        <dbReference type="ARBA" id="ARBA00023114"/>
    </source>
</evidence>
<dbReference type="Gene3D" id="3.30.1950.10">
    <property type="entry name" value="wza like domain"/>
    <property type="match status" value="1"/>
</dbReference>
<evidence type="ECO:0000256" key="11">
    <source>
        <dbReference type="ARBA" id="ARBA00023136"/>
    </source>
</evidence>
<name>A0ABV0FPM6_9GAMM</name>
<dbReference type="InterPro" id="IPR003715">
    <property type="entry name" value="Poly_export_N"/>
</dbReference>
<evidence type="ECO:0000256" key="15">
    <source>
        <dbReference type="SAM" id="MobiDB-lite"/>
    </source>
</evidence>
<evidence type="ECO:0000256" key="2">
    <source>
        <dbReference type="ARBA" id="ARBA00009450"/>
    </source>
</evidence>
<dbReference type="InterPro" id="IPR054765">
    <property type="entry name" value="SLBB_dom"/>
</dbReference>
<keyword evidence="8" id="KW-0625">Polysaccharide transport</keyword>
<dbReference type="PANTHER" id="PTHR33619:SF3">
    <property type="entry name" value="POLYSACCHARIDE EXPORT PROTEIN GFCE-RELATED"/>
    <property type="match status" value="1"/>
</dbReference>
<feature type="domain" description="Soluble ligand binding" evidence="18">
    <location>
        <begin position="811"/>
        <end position="860"/>
    </location>
</feature>
<evidence type="ECO:0000256" key="9">
    <source>
        <dbReference type="ARBA" id="ARBA00023065"/>
    </source>
</evidence>
<feature type="domain" description="SLBB" evidence="19">
    <location>
        <begin position="212"/>
        <end position="289"/>
    </location>
</feature>
<accession>A0ABV0FPM6</accession>
<evidence type="ECO:0000313" key="21">
    <source>
        <dbReference type="Proteomes" id="UP001477278"/>
    </source>
</evidence>
<evidence type="ECO:0000256" key="1">
    <source>
        <dbReference type="ARBA" id="ARBA00004571"/>
    </source>
</evidence>
<evidence type="ECO:0000256" key="3">
    <source>
        <dbReference type="ARBA" id="ARBA00022448"/>
    </source>
</evidence>